<evidence type="ECO:0000313" key="4">
    <source>
        <dbReference type="Proteomes" id="UP000557392"/>
    </source>
</evidence>
<keyword evidence="1" id="KW-0812">Transmembrane</keyword>
<dbReference type="Proteomes" id="UP000557392">
    <property type="component" value="Unassembled WGS sequence"/>
</dbReference>
<dbReference type="GO" id="GO:0003677">
    <property type="term" value="F:DNA binding"/>
    <property type="evidence" value="ECO:0007669"/>
    <property type="project" value="UniProtKB-KW"/>
</dbReference>
<evidence type="ECO:0000313" key="3">
    <source>
        <dbReference type="EMBL" id="MBB4098926.1"/>
    </source>
</evidence>
<protein>
    <submittedName>
        <fullName evidence="3">DNA-binding CsgD family transcriptional regulator</fullName>
    </submittedName>
</protein>
<dbReference type="EMBL" id="JACIEH010000002">
    <property type="protein sequence ID" value="MBB4098926.1"/>
    <property type="molecule type" value="Genomic_DNA"/>
</dbReference>
<keyword evidence="4" id="KW-1185">Reference proteome</keyword>
<sequence length="290" mass="30502">MEQRLQTESASPRISANLSEMERRILELLARGHTVKSIASETGWTVVSINERLRNARRKTGAASSRELARLFVESSDPEKIDLAPPAALPSDIATSSSSEKASRYAKGLAMLALFLLTITGVGGVLVQGNAVESAESTMSLHDPLIDDMLATLDRRPELPNSPEHAGQLLEREGAVALVRKLHGIARAKGGEDARHAARAFGAILTDLAHRGGATGQARVTCSASVCELAMKTSAPLPSAGIVPGDARADDAELRRALAGAGFSEVITLRGRVGGGNSGYAGYWMKKAAS</sequence>
<dbReference type="RefSeq" id="WP_183998094.1">
    <property type="nucleotide sequence ID" value="NZ_JACIEH010000002.1"/>
</dbReference>
<comment type="caution">
    <text evidence="3">The sequence shown here is derived from an EMBL/GenBank/DDBJ whole genome shotgun (WGS) entry which is preliminary data.</text>
</comment>
<proteinExistence type="predicted"/>
<dbReference type="SUPFAM" id="SSF46894">
    <property type="entry name" value="C-terminal effector domain of the bipartite response regulators"/>
    <property type="match status" value="1"/>
</dbReference>
<dbReference type="PROSITE" id="PS50043">
    <property type="entry name" value="HTH_LUXR_2"/>
    <property type="match status" value="1"/>
</dbReference>
<dbReference type="Gene3D" id="1.10.10.10">
    <property type="entry name" value="Winged helix-like DNA-binding domain superfamily/Winged helix DNA-binding domain"/>
    <property type="match status" value="1"/>
</dbReference>
<keyword evidence="3" id="KW-0238">DNA-binding</keyword>
<dbReference type="GO" id="GO:0006355">
    <property type="term" value="P:regulation of DNA-templated transcription"/>
    <property type="evidence" value="ECO:0007669"/>
    <property type="project" value="InterPro"/>
</dbReference>
<feature type="domain" description="HTH luxR-type" evidence="2">
    <location>
        <begin position="11"/>
        <end position="76"/>
    </location>
</feature>
<dbReference type="AlphaFoldDB" id="A0A7W6JUV1"/>
<dbReference type="InterPro" id="IPR036388">
    <property type="entry name" value="WH-like_DNA-bd_sf"/>
</dbReference>
<dbReference type="SMART" id="SM00421">
    <property type="entry name" value="HTH_LUXR"/>
    <property type="match status" value="1"/>
</dbReference>
<gene>
    <name evidence="3" type="ORF">GGR46_002490</name>
</gene>
<dbReference type="PROSITE" id="PS00622">
    <property type="entry name" value="HTH_LUXR_1"/>
    <property type="match status" value="1"/>
</dbReference>
<feature type="transmembrane region" description="Helical" evidence="1">
    <location>
        <begin position="108"/>
        <end position="127"/>
    </location>
</feature>
<keyword evidence="1" id="KW-0472">Membrane</keyword>
<dbReference type="InterPro" id="IPR000792">
    <property type="entry name" value="Tscrpt_reg_LuxR_C"/>
</dbReference>
<dbReference type="Pfam" id="PF00196">
    <property type="entry name" value="GerE"/>
    <property type="match status" value="1"/>
</dbReference>
<organism evidence="3 4">
    <name type="scientific">Sphingomonas kyeonggiensis</name>
    <dbReference type="NCBI Taxonomy" id="1268553"/>
    <lineage>
        <taxon>Bacteria</taxon>
        <taxon>Pseudomonadati</taxon>
        <taxon>Pseudomonadota</taxon>
        <taxon>Alphaproteobacteria</taxon>
        <taxon>Sphingomonadales</taxon>
        <taxon>Sphingomonadaceae</taxon>
        <taxon>Sphingomonas</taxon>
    </lineage>
</organism>
<accession>A0A7W6JUV1</accession>
<evidence type="ECO:0000259" key="2">
    <source>
        <dbReference type="PROSITE" id="PS50043"/>
    </source>
</evidence>
<dbReference type="InterPro" id="IPR016032">
    <property type="entry name" value="Sig_transdc_resp-reg_C-effctor"/>
</dbReference>
<reference evidence="3 4" key="1">
    <citation type="submission" date="2020-08" db="EMBL/GenBank/DDBJ databases">
        <title>Genomic Encyclopedia of Type Strains, Phase IV (KMG-IV): sequencing the most valuable type-strain genomes for metagenomic binning, comparative biology and taxonomic classification.</title>
        <authorList>
            <person name="Goeker M."/>
        </authorList>
    </citation>
    <scope>NUCLEOTIDE SEQUENCE [LARGE SCALE GENOMIC DNA]</scope>
    <source>
        <strain evidence="3 4">DSM 101806</strain>
    </source>
</reference>
<name>A0A7W6JUV1_9SPHN</name>
<evidence type="ECO:0000256" key="1">
    <source>
        <dbReference type="SAM" id="Phobius"/>
    </source>
</evidence>
<keyword evidence="1" id="KW-1133">Transmembrane helix</keyword>